<keyword evidence="2" id="KW-1185">Reference proteome</keyword>
<evidence type="ECO:0000313" key="2">
    <source>
        <dbReference type="Proteomes" id="UP000237347"/>
    </source>
</evidence>
<dbReference type="EMBL" id="PKMF04000292">
    <property type="protein sequence ID" value="KAK7839062.1"/>
    <property type="molecule type" value="Genomic_DNA"/>
</dbReference>
<comment type="caution">
    <text evidence="1">The sequence shown here is derived from an EMBL/GenBank/DDBJ whole genome shotgun (WGS) entry which is preliminary data.</text>
</comment>
<protein>
    <submittedName>
        <fullName evidence="1">Abc transporter c family member 10</fullName>
    </submittedName>
</protein>
<proteinExistence type="predicted"/>
<sequence>MHICSEAPEGTGLHQIGHLWVKLRYMVCRHKTSIVGRTGSGKTTLIGALFRLTVDQVGGKI</sequence>
<reference evidence="1 2" key="1">
    <citation type="journal article" date="2018" name="Sci. Data">
        <title>The draft genome sequence of cork oak.</title>
        <authorList>
            <person name="Ramos A.M."/>
            <person name="Usie A."/>
            <person name="Barbosa P."/>
            <person name="Barros P.M."/>
            <person name="Capote T."/>
            <person name="Chaves I."/>
            <person name="Simoes F."/>
            <person name="Abreu I."/>
            <person name="Carrasquinho I."/>
            <person name="Faro C."/>
            <person name="Guimaraes J.B."/>
            <person name="Mendonca D."/>
            <person name="Nobrega F."/>
            <person name="Rodrigues L."/>
            <person name="Saibo N.J.M."/>
            <person name="Varela M.C."/>
            <person name="Egas C."/>
            <person name="Matos J."/>
            <person name="Miguel C.M."/>
            <person name="Oliveira M.M."/>
            <person name="Ricardo C.P."/>
            <person name="Goncalves S."/>
        </authorList>
    </citation>
    <scope>NUCLEOTIDE SEQUENCE [LARGE SCALE GENOMIC DNA]</scope>
    <source>
        <strain evidence="2">cv. HL8</strain>
    </source>
</reference>
<gene>
    <name evidence="1" type="primary">ABCC10_23</name>
    <name evidence="1" type="ORF">CFP56_018822</name>
</gene>
<dbReference type="InterPro" id="IPR027417">
    <property type="entry name" value="P-loop_NTPase"/>
</dbReference>
<dbReference type="Proteomes" id="UP000237347">
    <property type="component" value="Unassembled WGS sequence"/>
</dbReference>
<accession>A0AAW0KIZ3</accession>
<dbReference type="AlphaFoldDB" id="A0AAW0KIZ3"/>
<organism evidence="1 2">
    <name type="scientific">Quercus suber</name>
    <name type="common">Cork oak</name>
    <dbReference type="NCBI Taxonomy" id="58331"/>
    <lineage>
        <taxon>Eukaryota</taxon>
        <taxon>Viridiplantae</taxon>
        <taxon>Streptophyta</taxon>
        <taxon>Embryophyta</taxon>
        <taxon>Tracheophyta</taxon>
        <taxon>Spermatophyta</taxon>
        <taxon>Magnoliopsida</taxon>
        <taxon>eudicotyledons</taxon>
        <taxon>Gunneridae</taxon>
        <taxon>Pentapetalae</taxon>
        <taxon>rosids</taxon>
        <taxon>fabids</taxon>
        <taxon>Fagales</taxon>
        <taxon>Fagaceae</taxon>
        <taxon>Quercus</taxon>
    </lineage>
</organism>
<dbReference type="Gene3D" id="3.40.50.300">
    <property type="entry name" value="P-loop containing nucleotide triphosphate hydrolases"/>
    <property type="match status" value="1"/>
</dbReference>
<dbReference type="SUPFAM" id="SSF52540">
    <property type="entry name" value="P-loop containing nucleoside triphosphate hydrolases"/>
    <property type="match status" value="1"/>
</dbReference>
<evidence type="ECO:0000313" key="1">
    <source>
        <dbReference type="EMBL" id="KAK7839062.1"/>
    </source>
</evidence>
<name>A0AAW0KIZ3_QUESU</name>